<comment type="caution">
    <text evidence="4">The sequence shown here is derived from an EMBL/GenBank/DDBJ whole genome shotgun (WGS) entry which is preliminary data.</text>
</comment>
<protein>
    <recommendedName>
        <fullName evidence="2">Universal stress protein</fullName>
    </recommendedName>
</protein>
<accession>A0A437QTL3</accession>
<dbReference type="SUPFAM" id="SSF52402">
    <property type="entry name" value="Adenine nucleotide alpha hydrolases-like"/>
    <property type="match status" value="1"/>
</dbReference>
<dbReference type="InterPro" id="IPR014729">
    <property type="entry name" value="Rossmann-like_a/b/a_fold"/>
</dbReference>
<evidence type="ECO:0000313" key="5">
    <source>
        <dbReference type="Proteomes" id="UP000287447"/>
    </source>
</evidence>
<comment type="similarity">
    <text evidence="1 2">Belongs to the universal stress protein A family.</text>
</comment>
<dbReference type="RefSeq" id="WP_127763218.1">
    <property type="nucleotide sequence ID" value="NZ_SADE01000001.1"/>
</dbReference>
<keyword evidence="2" id="KW-0963">Cytoplasm</keyword>
<evidence type="ECO:0000256" key="1">
    <source>
        <dbReference type="ARBA" id="ARBA00008791"/>
    </source>
</evidence>
<dbReference type="CDD" id="cd00293">
    <property type="entry name" value="USP-like"/>
    <property type="match status" value="1"/>
</dbReference>
<dbReference type="InterPro" id="IPR006016">
    <property type="entry name" value="UspA"/>
</dbReference>
<dbReference type="GO" id="GO:0005737">
    <property type="term" value="C:cytoplasm"/>
    <property type="evidence" value="ECO:0007669"/>
    <property type="project" value="UniProtKB-SubCell"/>
</dbReference>
<reference evidence="5" key="1">
    <citation type="submission" date="2019-01" db="EMBL/GenBank/DDBJ databases">
        <title>Gri0909 isolated from a small marine red alga.</title>
        <authorList>
            <person name="Kim J."/>
            <person name="Jeong S.E."/>
            <person name="Jeon C.O."/>
        </authorList>
    </citation>
    <scope>NUCLEOTIDE SEQUENCE [LARGE SCALE GENOMIC DNA]</scope>
    <source>
        <strain evidence="5">Gri0909</strain>
    </source>
</reference>
<dbReference type="PRINTS" id="PR01438">
    <property type="entry name" value="UNVRSLSTRESS"/>
</dbReference>
<dbReference type="Gene3D" id="3.40.50.620">
    <property type="entry name" value="HUPs"/>
    <property type="match status" value="1"/>
</dbReference>
<comment type="subcellular location">
    <subcellularLocation>
        <location evidence="2">Cytoplasm</location>
    </subcellularLocation>
</comment>
<dbReference type="InterPro" id="IPR006015">
    <property type="entry name" value="Universal_stress_UspA"/>
</dbReference>
<dbReference type="Proteomes" id="UP000287447">
    <property type="component" value="Unassembled WGS sequence"/>
</dbReference>
<evidence type="ECO:0000313" key="4">
    <source>
        <dbReference type="EMBL" id="RVU37845.1"/>
    </source>
</evidence>
<sequence>MYKDILLAVDLVHESSWRKALPESVHIAHTSGSRIHLLTVVPDFGSSLVGSFFPKEHAAKLMEQIRQQLHEFSKKNIPDDIPVQHIVGHGSAYDEILHFARETKSDLIVIGSHRPEMQDYLLGPTAAKVVRHAKCSVLVVRE</sequence>
<dbReference type="EMBL" id="SADE01000001">
    <property type="protein sequence ID" value="RVU37845.1"/>
    <property type="molecule type" value="Genomic_DNA"/>
</dbReference>
<keyword evidence="5" id="KW-1185">Reference proteome</keyword>
<dbReference type="PANTHER" id="PTHR46268:SF6">
    <property type="entry name" value="UNIVERSAL STRESS PROTEIN UP12"/>
    <property type="match status" value="1"/>
</dbReference>
<dbReference type="PANTHER" id="PTHR46268">
    <property type="entry name" value="STRESS RESPONSE PROTEIN NHAX"/>
    <property type="match status" value="1"/>
</dbReference>
<proteinExistence type="inferred from homology"/>
<evidence type="ECO:0000256" key="2">
    <source>
        <dbReference type="PIRNR" id="PIRNR006276"/>
    </source>
</evidence>
<feature type="domain" description="UspA" evidence="3">
    <location>
        <begin position="1"/>
        <end position="141"/>
    </location>
</feature>
<dbReference type="Pfam" id="PF00582">
    <property type="entry name" value="Usp"/>
    <property type="match status" value="1"/>
</dbReference>
<dbReference type="PIRSF" id="PIRSF006276">
    <property type="entry name" value="UspA"/>
    <property type="match status" value="1"/>
</dbReference>
<dbReference type="AlphaFoldDB" id="A0A437QTL3"/>
<evidence type="ECO:0000259" key="3">
    <source>
        <dbReference type="Pfam" id="PF00582"/>
    </source>
</evidence>
<gene>
    <name evidence="4" type="ORF">EOI86_00645</name>
</gene>
<name>A0A437QTL3_9PROT</name>
<organism evidence="4 5">
    <name type="scientific">Hwanghaeella grinnelliae</name>
    <dbReference type="NCBI Taxonomy" id="2500179"/>
    <lineage>
        <taxon>Bacteria</taxon>
        <taxon>Pseudomonadati</taxon>
        <taxon>Pseudomonadota</taxon>
        <taxon>Alphaproteobacteria</taxon>
        <taxon>Rhodospirillales</taxon>
        <taxon>Rhodospirillaceae</taxon>
        <taxon>Hwanghaeella</taxon>
    </lineage>
</organism>
<dbReference type="OrthoDB" id="9792500at2"/>